<keyword evidence="5" id="KW-1185">Reference proteome</keyword>
<dbReference type="CTD" id="36335"/>
<dbReference type="GeneID" id="113508388"/>
<dbReference type="RefSeq" id="XP_026747191.1">
    <property type="nucleotide sequence ID" value="XM_026891390.1"/>
</dbReference>
<feature type="region of interest" description="Disordered" evidence="4">
    <location>
        <begin position="204"/>
        <end position="243"/>
    </location>
</feature>
<sequence length="243" mass="27461">MNFFNLSKLATTLNFGSYGRFLECRTATTKTIITADGKDVPKRKNYENRITLISPDSSVSITDLKNAQSISLRRELKLVKVQDVDSKTRRPVYKLMTNAEYHAEELAKRKEKQAARQNSFIKGEKLLTLSSRIGQHDLMTGVKKMLKLLEKHYEVRVVIAGDDSEASVKSEKIYSVIENEVKSVSKVVQKRLKGNSLRFQLLPIKETSPQGYNSDRSQGSNADSTQPPLNDSPKNQNNDKKPL</sequence>
<proteinExistence type="inferred from homology"/>
<evidence type="ECO:0000256" key="4">
    <source>
        <dbReference type="SAM" id="MobiDB-lite"/>
    </source>
</evidence>
<dbReference type="GO" id="GO:0043022">
    <property type="term" value="F:ribosome binding"/>
    <property type="evidence" value="ECO:0007669"/>
    <property type="project" value="TreeGrafter"/>
</dbReference>
<evidence type="ECO:0000256" key="3">
    <source>
        <dbReference type="ARBA" id="ARBA00022917"/>
    </source>
</evidence>
<keyword evidence="2" id="KW-0396">Initiation factor</keyword>
<dbReference type="PANTHER" id="PTHR10938:SF0">
    <property type="entry name" value="TRANSLATION INITIATION FACTOR IF-3, MITOCHONDRIAL"/>
    <property type="match status" value="1"/>
</dbReference>
<evidence type="ECO:0000313" key="6">
    <source>
        <dbReference type="RefSeq" id="XP_026747191.1"/>
    </source>
</evidence>
<reference evidence="6" key="1">
    <citation type="submission" date="2025-08" db="UniProtKB">
        <authorList>
            <consortium name="RefSeq"/>
        </authorList>
    </citation>
    <scope>IDENTIFICATION</scope>
</reference>
<dbReference type="GO" id="GO:0032790">
    <property type="term" value="P:ribosome disassembly"/>
    <property type="evidence" value="ECO:0007669"/>
    <property type="project" value="TreeGrafter"/>
</dbReference>
<gene>
    <name evidence="6" type="primary">LOC113508388</name>
</gene>
<name>A0A7E5X455_TRINI</name>
<organism evidence="5 6">
    <name type="scientific">Trichoplusia ni</name>
    <name type="common">Cabbage looper</name>
    <dbReference type="NCBI Taxonomy" id="7111"/>
    <lineage>
        <taxon>Eukaryota</taxon>
        <taxon>Metazoa</taxon>
        <taxon>Ecdysozoa</taxon>
        <taxon>Arthropoda</taxon>
        <taxon>Hexapoda</taxon>
        <taxon>Insecta</taxon>
        <taxon>Pterygota</taxon>
        <taxon>Neoptera</taxon>
        <taxon>Endopterygota</taxon>
        <taxon>Lepidoptera</taxon>
        <taxon>Glossata</taxon>
        <taxon>Ditrysia</taxon>
        <taxon>Noctuoidea</taxon>
        <taxon>Noctuidae</taxon>
        <taxon>Plusiinae</taxon>
        <taxon>Trichoplusia</taxon>
    </lineage>
</organism>
<dbReference type="InterPro" id="IPR036788">
    <property type="entry name" value="T_IF-3_C_sf"/>
</dbReference>
<evidence type="ECO:0000256" key="2">
    <source>
        <dbReference type="ARBA" id="ARBA00022540"/>
    </source>
</evidence>
<dbReference type="AlphaFoldDB" id="A0A7E5X455"/>
<protein>
    <submittedName>
        <fullName evidence="6">Uncharacterized protein LOC113508388</fullName>
    </submittedName>
</protein>
<accession>A0A7E5X455</accession>
<evidence type="ECO:0000313" key="5">
    <source>
        <dbReference type="Proteomes" id="UP000322000"/>
    </source>
</evidence>
<dbReference type="Gene3D" id="3.30.110.10">
    <property type="entry name" value="Translation initiation factor 3 (IF-3), C-terminal domain"/>
    <property type="match status" value="1"/>
</dbReference>
<dbReference type="GO" id="GO:0070124">
    <property type="term" value="P:mitochondrial translational initiation"/>
    <property type="evidence" value="ECO:0007669"/>
    <property type="project" value="TreeGrafter"/>
</dbReference>
<dbReference type="InterPro" id="IPR001288">
    <property type="entry name" value="Translation_initiation_fac_3"/>
</dbReference>
<dbReference type="KEGG" id="tnl:113508388"/>
<dbReference type="PANTHER" id="PTHR10938">
    <property type="entry name" value="TRANSLATION INITIATION FACTOR IF-3"/>
    <property type="match status" value="1"/>
</dbReference>
<dbReference type="FunCoup" id="A0A7E5X455">
    <property type="interactions" value="87"/>
</dbReference>
<evidence type="ECO:0000256" key="1">
    <source>
        <dbReference type="ARBA" id="ARBA00005439"/>
    </source>
</evidence>
<dbReference type="InParanoid" id="A0A7E5X455"/>
<dbReference type="SUPFAM" id="SSF55200">
    <property type="entry name" value="Translation initiation factor IF3, C-terminal domain"/>
    <property type="match status" value="1"/>
</dbReference>
<keyword evidence="3" id="KW-0648">Protein biosynthesis</keyword>
<dbReference type="Proteomes" id="UP000322000">
    <property type="component" value="Chromosome 2"/>
</dbReference>
<dbReference type="OrthoDB" id="21573at2759"/>
<feature type="compositionally biased region" description="Polar residues" evidence="4">
    <location>
        <begin position="207"/>
        <end position="236"/>
    </location>
</feature>
<dbReference type="GO" id="GO:0003743">
    <property type="term" value="F:translation initiation factor activity"/>
    <property type="evidence" value="ECO:0007669"/>
    <property type="project" value="UniProtKB-KW"/>
</dbReference>
<dbReference type="GO" id="GO:0005739">
    <property type="term" value="C:mitochondrion"/>
    <property type="evidence" value="ECO:0007669"/>
    <property type="project" value="TreeGrafter"/>
</dbReference>
<comment type="similarity">
    <text evidence="1">Belongs to the IF-3 family.</text>
</comment>